<dbReference type="InterPro" id="IPR036047">
    <property type="entry name" value="F-box-like_dom_sf"/>
</dbReference>
<dbReference type="InterPro" id="IPR001810">
    <property type="entry name" value="F-box_dom"/>
</dbReference>
<feature type="domain" description="F-box" evidence="1">
    <location>
        <begin position="36"/>
        <end position="82"/>
    </location>
</feature>
<dbReference type="EMBL" id="ML735291">
    <property type="protein sequence ID" value="KAE8387545.1"/>
    <property type="molecule type" value="Genomic_DNA"/>
</dbReference>
<evidence type="ECO:0000313" key="2">
    <source>
        <dbReference type="EMBL" id="KAE8387545.1"/>
    </source>
</evidence>
<dbReference type="AlphaFoldDB" id="A0A5N7C0D2"/>
<organism evidence="2">
    <name type="scientific">Petromyces alliaceus</name>
    <name type="common">Aspergillus alliaceus</name>
    <dbReference type="NCBI Taxonomy" id="209559"/>
    <lineage>
        <taxon>Eukaryota</taxon>
        <taxon>Fungi</taxon>
        <taxon>Dikarya</taxon>
        <taxon>Ascomycota</taxon>
        <taxon>Pezizomycotina</taxon>
        <taxon>Eurotiomycetes</taxon>
        <taxon>Eurotiomycetidae</taxon>
        <taxon>Eurotiales</taxon>
        <taxon>Aspergillaceae</taxon>
        <taxon>Aspergillus</taxon>
        <taxon>Aspergillus subgen. Circumdati</taxon>
    </lineage>
</organism>
<sequence>MNPIRIPELDAYLDFIRGDSDKGISSSSDGCTDIGRDIFSELPPKIRLEILKRIPTTSILTLEAASPSMNATVLPSNLMKQVLKTICSGSGSSRMMPYVTPKNQYLEPYI</sequence>
<protein>
    <recommendedName>
        <fullName evidence="1">F-box domain-containing protein</fullName>
    </recommendedName>
</protein>
<gene>
    <name evidence="2" type="ORF">BDV23DRAFT_160854</name>
</gene>
<dbReference type="PROSITE" id="PS50181">
    <property type="entry name" value="FBOX"/>
    <property type="match status" value="1"/>
</dbReference>
<dbReference type="SUPFAM" id="SSF81383">
    <property type="entry name" value="F-box domain"/>
    <property type="match status" value="1"/>
</dbReference>
<name>A0A5N7C0D2_PETAA</name>
<reference evidence="2" key="1">
    <citation type="submission" date="2019-04" db="EMBL/GenBank/DDBJ databases">
        <title>Friends and foes A comparative genomics studyof 23 Aspergillus species from section Flavi.</title>
        <authorList>
            <consortium name="DOE Joint Genome Institute"/>
            <person name="Kjaerbolling I."/>
            <person name="Vesth T."/>
            <person name="Frisvad J.C."/>
            <person name="Nybo J.L."/>
            <person name="Theobald S."/>
            <person name="Kildgaard S."/>
            <person name="Isbrandt T."/>
            <person name="Kuo A."/>
            <person name="Sato A."/>
            <person name="Lyhne E.K."/>
            <person name="Kogle M.E."/>
            <person name="Wiebenga A."/>
            <person name="Kun R.S."/>
            <person name="Lubbers R.J."/>
            <person name="Makela M.R."/>
            <person name="Barry K."/>
            <person name="Chovatia M."/>
            <person name="Clum A."/>
            <person name="Daum C."/>
            <person name="Haridas S."/>
            <person name="He G."/>
            <person name="LaButti K."/>
            <person name="Lipzen A."/>
            <person name="Mondo S."/>
            <person name="Riley R."/>
            <person name="Salamov A."/>
            <person name="Simmons B.A."/>
            <person name="Magnuson J.K."/>
            <person name="Henrissat B."/>
            <person name="Mortensen U.H."/>
            <person name="Larsen T.O."/>
            <person name="Devries R.P."/>
            <person name="Grigoriev I.V."/>
            <person name="Machida M."/>
            <person name="Baker S.E."/>
            <person name="Andersen M.R."/>
        </authorList>
    </citation>
    <scope>NUCLEOTIDE SEQUENCE [LARGE SCALE GENOMIC DNA]</scope>
    <source>
        <strain evidence="2">IBT 14317</strain>
    </source>
</reference>
<evidence type="ECO:0000259" key="1">
    <source>
        <dbReference type="PROSITE" id="PS50181"/>
    </source>
</evidence>
<proteinExistence type="predicted"/>
<dbReference type="Proteomes" id="UP000326877">
    <property type="component" value="Unassembled WGS sequence"/>
</dbReference>
<dbReference type="OrthoDB" id="9984533at2759"/>
<accession>A0A5N7C0D2</accession>